<name>A0AAV1JXC5_9NEOP</name>
<feature type="compositionally biased region" description="Basic and acidic residues" evidence="2">
    <location>
        <begin position="477"/>
        <end position="486"/>
    </location>
</feature>
<dbReference type="Pfam" id="PF21246">
    <property type="entry name" value="Usp38-like_N"/>
    <property type="match status" value="1"/>
</dbReference>
<dbReference type="Pfam" id="PF00443">
    <property type="entry name" value="UCH"/>
    <property type="match status" value="1"/>
</dbReference>
<dbReference type="PROSITE" id="PS50235">
    <property type="entry name" value="USP_3"/>
    <property type="match status" value="1"/>
</dbReference>
<evidence type="ECO:0000256" key="2">
    <source>
        <dbReference type="SAM" id="MobiDB-lite"/>
    </source>
</evidence>
<feature type="compositionally biased region" description="Low complexity" evidence="2">
    <location>
        <begin position="490"/>
        <end position="503"/>
    </location>
</feature>
<dbReference type="InterPro" id="IPR049407">
    <property type="entry name" value="Usp38-like_N"/>
</dbReference>
<protein>
    <recommendedName>
        <fullName evidence="3">USP domain-containing protein</fullName>
    </recommendedName>
</protein>
<evidence type="ECO:0000313" key="4">
    <source>
        <dbReference type="EMBL" id="CAK1554118.1"/>
    </source>
</evidence>
<feature type="region of interest" description="Disordered" evidence="2">
    <location>
        <begin position="466"/>
        <end position="527"/>
    </location>
</feature>
<accession>A0AAV1JXC5</accession>
<dbReference type="PROSITE" id="PS00972">
    <property type="entry name" value="USP_1"/>
    <property type="match status" value="1"/>
</dbReference>
<dbReference type="EMBL" id="CAVLEF010000265">
    <property type="protein sequence ID" value="CAK1554118.1"/>
    <property type="molecule type" value="Genomic_DNA"/>
</dbReference>
<dbReference type="PANTHER" id="PTHR24006:SF908">
    <property type="entry name" value="DEUBIQUITINATING APOPTOTIC INHIBITOR, ISOFORM A"/>
    <property type="match status" value="1"/>
</dbReference>
<dbReference type="PANTHER" id="PTHR24006">
    <property type="entry name" value="UBIQUITIN CARBOXYL-TERMINAL HYDROLASE"/>
    <property type="match status" value="1"/>
</dbReference>
<dbReference type="SUPFAM" id="SSF48371">
    <property type="entry name" value="ARM repeat"/>
    <property type="match status" value="1"/>
</dbReference>
<dbReference type="GO" id="GO:0005634">
    <property type="term" value="C:nucleus"/>
    <property type="evidence" value="ECO:0007669"/>
    <property type="project" value="TreeGrafter"/>
</dbReference>
<feature type="region of interest" description="Disordered" evidence="2">
    <location>
        <begin position="732"/>
        <end position="751"/>
    </location>
</feature>
<evidence type="ECO:0000259" key="3">
    <source>
        <dbReference type="PROSITE" id="PS50235"/>
    </source>
</evidence>
<evidence type="ECO:0000256" key="1">
    <source>
        <dbReference type="ARBA" id="ARBA00009085"/>
    </source>
</evidence>
<dbReference type="InterPro" id="IPR018200">
    <property type="entry name" value="USP_CS"/>
</dbReference>
<sequence length="767" mass="87888">MNIGWTRIKTQVDNFQRRAMVVKKRKLFVHNQCLSDLASLADYIQEIVDQPEYLHLTKYELIKNCEHMVECLSRLSGPEEETWKYLRNVEDCLLYSINNVDLDVRNEITTAVIDKFYSYISDPSTDAGPVLWIALIVIAEDNPEMALSEARRVVQKSLNEPGGIGLQSALSCLYGWLSAWQSSLLSNWILCFIQVLEENELFNILIKVSVRNIANLFKEIKVPNSLQQARAFDVILHILACLRESADMFDQISPYVGDIMESLAADSNNWCRQLLQNLVDILYSMINYQMASIAQGVKPQTSRSKYTEFLTSLERHMASGECSLLQLQPWKARKHEQPSSPTRTPVGKVGLLNLGNTCYLNSVMQALLVARQFSTHVVLHMNHRAYWAPMGLLFAKMMHSITRKLNPKDFFLVAKPTFFNADTQHDSSEFLGYLFELLQSYENVSEANFDYSRPVILNEERLRISHPHASPMSMSSEESRSPESVRSRRSSSPSPSSSTESASGPGMKRRHSEMNNQIVTKRRRGTDAYKRQTTSFIDSMFGGVLQTQIRCAECDSSSLSQDVYRDLQLAFPEKPKGYKHSVQGLLEYYCSMEKLTGNNKYKCSECDELRDAEKSVIIETTPKYLILVLKNFEFDIKMQVQAKLMHSVVYNRTITLPAVRQDRNSYVLFAAVIHEGQTLDSGHYYTVAKDNDQWYKYDDDVVTLSDDMELGRLPRDSTPYILFYRRSDVEESSAPTFDNLPPSTQEKILSHNKNYVESVRQKHISRP</sequence>
<dbReference type="Proteomes" id="UP001497472">
    <property type="component" value="Unassembled WGS sequence"/>
</dbReference>
<organism evidence="4 5">
    <name type="scientific">Leptosia nina</name>
    <dbReference type="NCBI Taxonomy" id="320188"/>
    <lineage>
        <taxon>Eukaryota</taxon>
        <taxon>Metazoa</taxon>
        <taxon>Ecdysozoa</taxon>
        <taxon>Arthropoda</taxon>
        <taxon>Hexapoda</taxon>
        <taxon>Insecta</taxon>
        <taxon>Pterygota</taxon>
        <taxon>Neoptera</taxon>
        <taxon>Endopterygota</taxon>
        <taxon>Lepidoptera</taxon>
        <taxon>Glossata</taxon>
        <taxon>Ditrysia</taxon>
        <taxon>Papilionoidea</taxon>
        <taxon>Pieridae</taxon>
        <taxon>Pierinae</taxon>
        <taxon>Leptosia</taxon>
    </lineage>
</organism>
<dbReference type="GO" id="GO:0004843">
    <property type="term" value="F:cysteine-type deubiquitinase activity"/>
    <property type="evidence" value="ECO:0007669"/>
    <property type="project" value="InterPro"/>
</dbReference>
<proteinExistence type="inferred from homology"/>
<feature type="compositionally biased region" description="Polar residues" evidence="2">
    <location>
        <begin position="733"/>
        <end position="751"/>
    </location>
</feature>
<dbReference type="SUPFAM" id="SSF54001">
    <property type="entry name" value="Cysteine proteinases"/>
    <property type="match status" value="1"/>
</dbReference>
<feature type="domain" description="USP" evidence="3">
    <location>
        <begin position="349"/>
        <end position="727"/>
    </location>
</feature>
<dbReference type="GO" id="GO:0005829">
    <property type="term" value="C:cytosol"/>
    <property type="evidence" value="ECO:0007669"/>
    <property type="project" value="TreeGrafter"/>
</dbReference>
<dbReference type="InterPro" id="IPR028889">
    <property type="entry name" value="USP"/>
</dbReference>
<dbReference type="InterPro" id="IPR001394">
    <property type="entry name" value="Peptidase_C19_UCH"/>
</dbReference>
<evidence type="ECO:0000313" key="5">
    <source>
        <dbReference type="Proteomes" id="UP001497472"/>
    </source>
</evidence>
<dbReference type="InterPro" id="IPR050164">
    <property type="entry name" value="Peptidase_C19"/>
</dbReference>
<reference evidence="4 5" key="1">
    <citation type="submission" date="2023-11" db="EMBL/GenBank/DDBJ databases">
        <authorList>
            <person name="Okamura Y."/>
        </authorList>
    </citation>
    <scope>NUCLEOTIDE SEQUENCE [LARGE SCALE GENOMIC DNA]</scope>
</reference>
<comment type="similarity">
    <text evidence="1">Belongs to the peptidase C19 family.</text>
</comment>
<dbReference type="GO" id="GO:0016579">
    <property type="term" value="P:protein deubiquitination"/>
    <property type="evidence" value="ECO:0007669"/>
    <property type="project" value="InterPro"/>
</dbReference>
<dbReference type="AlphaFoldDB" id="A0AAV1JXC5"/>
<dbReference type="Gene3D" id="3.90.70.10">
    <property type="entry name" value="Cysteine proteinases"/>
    <property type="match status" value="1"/>
</dbReference>
<comment type="caution">
    <text evidence="4">The sequence shown here is derived from an EMBL/GenBank/DDBJ whole genome shotgun (WGS) entry which is preliminary data.</text>
</comment>
<gene>
    <name evidence="4" type="ORF">LNINA_LOCUS13055</name>
</gene>
<keyword evidence="5" id="KW-1185">Reference proteome</keyword>
<dbReference type="InterPro" id="IPR016024">
    <property type="entry name" value="ARM-type_fold"/>
</dbReference>
<dbReference type="InterPro" id="IPR038765">
    <property type="entry name" value="Papain-like_cys_pep_sf"/>
</dbReference>